<dbReference type="InterPro" id="IPR006657">
    <property type="entry name" value="MoPterin_dinucl-bd_dom"/>
</dbReference>
<proteinExistence type="inferred from homology"/>
<dbReference type="PROSITE" id="PS00490">
    <property type="entry name" value="MOLYBDOPTERIN_PROK_2"/>
    <property type="match status" value="1"/>
</dbReference>
<dbReference type="PANTHER" id="PTHR43105">
    <property type="entry name" value="RESPIRATORY NITRATE REDUCTASE"/>
    <property type="match status" value="1"/>
</dbReference>
<dbReference type="GO" id="GO:0022904">
    <property type="term" value="P:respiratory electron transport chain"/>
    <property type="evidence" value="ECO:0007669"/>
    <property type="project" value="TreeGrafter"/>
</dbReference>
<dbReference type="Gene3D" id="3.40.50.740">
    <property type="match status" value="1"/>
</dbReference>
<dbReference type="SUPFAM" id="SSF53706">
    <property type="entry name" value="Formate dehydrogenase/DMSO reductase, domains 1-3"/>
    <property type="match status" value="1"/>
</dbReference>
<dbReference type="NCBIfam" id="TIGR01591">
    <property type="entry name" value="Fdh-alpha"/>
    <property type="match status" value="1"/>
</dbReference>
<gene>
    <name evidence="9" type="ORF">DealDRAFT_1821</name>
</gene>
<evidence type="ECO:0000256" key="1">
    <source>
        <dbReference type="ARBA" id="ARBA00007023"/>
    </source>
</evidence>
<dbReference type="InterPro" id="IPR006656">
    <property type="entry name" value="Mopterin_OxRdtase"/>
</dbReference>
<protein>
    <submittedName>
        <fullName evidence="9">Formate dehydrogenase, alpha subunit</fullName>
    </submittedName>
</protein>
<keyword evidence="3" id="KW-0479">Metal-binding</keyword>
<evidence type="ECO:0000259" key="7">
    <source>
        <dbReference type="Pfam" id="PF00384"/>
    </source>
</evidence>
<dbReference type="GO" id="GO:0015942">
    <property type="term" value="P:formate metabolic process"/>
    <property type="evidence" value="ECO:0007669"/>
    <property type="project" value="InterPro"/>
</dbReference>
<evidence type="ECO:0000256" key="4">
    <source>
        <dbReference type="ARBA" id="ARBA00023002"/>
    </source>
</evidence>
<evidence type="ECO:0000256" key="3">
    <source>
        <dbReference type="ARBA" id="ARBA00022723"/>
    </source>
</evidence>
<evidence type="ECO:0000313" key="10">
    <source>
        <dbReference type="Proteomes" id="UP000006443"/>
    </source>
</evidence>
<organism evidence="9 10">
    <name type="scientific">Dethiobacter alkaliphilus AHT 1</name>
    <dbReference type="NCBI Taxonomy" id="555088"/>
    <lineage>
        <taxon>Bacteria</taxon>
        <taxon>Bacillati</taxon>
        <taxon>Bacillota</taxon>
        <taxon>Dethiobacteria</taxon>
        <taxon>Dethiobacterales</taxon>
        <taxon>Dethiobacteraceae</taxon>
        <taxon>Dethiobacter</taxon>
    </lineage>
</organism>
<evidence type="ECO:0000256" key="2">
    <source>
        <dbReference type="ARBA" id="ARBA00022485"/>
    </source>
</evidence>
<dbReference type="eggNOG" id="COG3383">
    <property type="taxonomic scope" value="Bacteria"/>
</dbReference>
<dbReference type="InterPro" id="IPR006478">
    <property type="entry name" value="Formate_DH_asu"/>
</dbReference>
<dbReference type="InterPro" id="IPR009010">
    <property type="entry name" value="Asp_de-COase-like_dom_sf"/>
</dbReference>
<sequence>MAGLATVLGSGAMTNTIGEVEDANAIFVIGSNTTENHPIIGYRIRKAVRKGARLIVADPREIRLADVADIYMPLRPGTDVALINGMLHVILKEELVDSEFIANRTEGFEEMKAVVEKYTPEYASEITGVPADDIVAAARIYAEADSASVLYTMGITQHTSGTDNVLSLANLVMSTGNFGKPHAGLNPLRGQNNVQGACDMGALPTVITGYQPVADENVRAKFEKAWGVSLPDKPGMTMTEMFHAAADDRIRAMYIMGENPLLSDPDGSHICDCLEKMDFLVVQDIFLTETAELADVVLPAATFAEKDGTFVNTERRVQRVRRALKPRGESKPDWEIMQMLAKKCGFDWNYESAEQIFAEIAQLTPSYAGISFERLENGGVQWPCPAPDHPGTQYLHAGKFSRGLGKFSPVEYRLSSEQADEEYPFLLTTGRSLYQYHTGTMTRKTEGLNQFHQEELMEINPADASALGVGEDDSVTVTSRRGTVKSRVHVTDRVQPGVVFMTFHFSETASNLLTNPEVCHVAKTPELKVCAVRVEKAS</sequence>
<reference evidence="9 10" key="1">
    <citation type="submission" date="2009-02" db="EMBL/GenBank/DDBJ databases">
        <title>Sequencing of the draft genome and assembly of Dethiobacter alkaliphilus AHT 1.</title>
        <authorList>
            <consortium name="US DOE Joint Genome Institute (JGI-PGF)"/>
            <person name="Lucas S."/>
            <person name="Copeland A."/>
            <person name="Lapidus A."/>
            <person name="Glavina del Rio T."/>
            <person name="Dalin E."/>
            <person name="Tice H."/>
            <person name="Bruce D."/>
            <person name="Goodwin L."/>
            <person name="Pitluck S."/>
            <person name="Larimer F."/>
            <person name="Land M.L."/>
            <person name="Hauser L."/>
            <person name="Muyzer G."/>
        </authorList>
    </citation>
    <scope>NUCLEOTIDE SEQUENCE [LARGE SCALE GENOMIC DNA]</scope>
    <source>
        <strain evidence="9 10">AHT 1</strain>
    </source>
</reference>
<accession>C0GH62</accession>
<name>C0GH62_DETAL</name>
<dbReference type="InterPro" id="IPR006655">
    <property type="entry name" value="Mopterin_OxRdtase_prok_CS"/>
</dbReference>
<feature type="domain" description="Molybdopterin dinucleotide-binding" evidence="8">
    <location>
        <begin position="425"/>
        <end position="531"/>
    </location>
</feature>
<keyword evidence="6" id="KW-0411">Iron-sulfur</keyword>
<dbReference type="CDD" id="cd02790">
    <property type="entry name" value="MopB_CT_Formate-Dh_H"/>
    <property type="match status" value="1"/>
</dbReference>
<dbReference type="EMBL" id="ACJM01000008">
    <property type="protein sequence ID" value="EEG77364.1"/>
    <property type="molecule type" value="Genomic_DNA"/>
</dbReference>
<dbReference type="GO" id="GO:0043546">
    <property type="term" value="F:molybdopterin cofactor binding"/>
    <property type="evidence" value="ECO:0007669"/>
    <property type="project" value="InterPro"/>
</dbReference>
<dbReference type="Gene3D" id="3.40.228.10">
    <property type="entry name" value="Dimethylsulfoxide Reductase, domain 2"/>
    <property type="match status" value="1"/>
</dbReference>
<feature type="domain" description="Molybdopterin oxidoreductase" evidence="7">
    <location>
        <begin position="12"/>
        <end position="343"/>
    </location>
</feature>
<evidence type="ECO:0000313" key="9">
    <source>
        <dbReference type="EMBL" id="EEG77364.1"/>
    </source>
</evidence>
<dbReference type="FunFam" id="3.40.228.10:FF:000002">
    <property type="entry name" value="Formate dehydrogenase subunit alpha"/>
    <property type="match status" value="1"/>
</dbReference>
<keyword evidence="10" id="KW-1185">Reference proteome</keyword>
<dbReference type="InterPro" id="IPR041925">
    <property type="entry name" value="CT_Formate-Dh_H"/>
</dbReference>
<evidence type="ECO:0000259" key="8">
    <source>
        <dbReference type="Pfam" id="PF01568"/>
    </source>
</evidence>
<dbReference type="STRING" id="555088.DealDRAFT_1821"/>
<evidence type="ECO:0000256" key="5">
    <source>
        <dbReference type="ARBA" id="ARBA00023004"/>
    </source>
</evidence>
<dbReference type="Proteomes" id="UP000006443">
    <property type="component" value="Unassembled WGS sequence"/>
</dbReference>
<dbReference type="AlphaFoldDB" id="C0GH62"/>
<dbReference type="GO" id="GO:0046872">
    <property type="term" value="F:metal ion binding"/>
    <property type="evidence" value="ECO:0007669"/>
    <property type="project" value="UniProtKB-KW"/>
</dbReference>
<dbReference type="GO" id="GO:0003954">
    <property type="term" value="F:NADH dehydrogenase activity"/>
    <property type="evidence" value="ECO:0007669"/>
    <property type="project" value="TreeGrafter"/>
</dbReference>
<comment type="similarity">
    <text evidence="1">In the C-terminal section; belongs to the prokaryotic molybdopterin-containing oxidoreductase family.</text>
</comment>
<dbReference type="PANTHER" id="PTHR43105:SF14">
    <property type="entry name" value="FORMATE DEHYDROGENASE H"/>
    <property type="match status" value="1"/>
</dbReference>
<keyword evidence="2" id="KW-0004">4Fe-4S</keyword>
<dbReference type="SUPFAM" id="SSF50692">
    <property type="entry name" value="ADC-like"/>
    <property type="match status" value="1"/>
</dbReference>
<dbReference type="GO" id="GO:0016020">
    <property type="term" value="C:membrane"/>
    <property type="evidence" value="ECO:0007669"/>
    <property type="project" value="TreeGrafter"/>
</dbReference>
<dbReference type="Pfam" id="PF01568">
    <property type="entry name" value="Molydop_binding"/>
    <property type="match status" value="1"/>
</dbReference>
<dbReference type="GO" id="GO:0008863">
    <property type="term" value="F:formate dehydrogenase (NAD+) activity"/>
    <property type="evidence" value="ECO:0007669"/>
    <property type="project" value="InterPro"/>
</dbReference>
<keyword evidence="5" id="KW-0408">Iron</keyword>
<comment type="caution">
    <text evidence="9">The sequence shown here is derived from an EMBL/GenBank/DDBJ whole genome shotgun (WGS) entry which is preliminary data.</text>
</comment>
<evidence type="ECO:0000256" key="6">
    <source>
        <dbReference type="ARBA" id="ARBA00023014"/>
    </source>
</evidence>
<dbReference type="InterPro" id="IPR050123">
    <property type="entry name" value="Prok_molybdopt-oxidoreductase"/>
</dbReference>
<dbReference type="Pfam" id="PF00384">
    <property type="entry name" value="Molybdopterin"/>
    <property type="match status" value="1"/>
</dbReference>
<dbReference type="Gene3D" id="2.40.40.20">
    <property type="match status" value="1"/>
</dbReference>
<keyword evidence="4" id="KW-0560">Oxidoreductase</keyword>
<dbReference type="GO" id="GO:0051539">
    <property type="term" value="F:4 iron, 4 sulfur cluster binding"/>
    <property type="evidence" value="ECO:0007669"/>
    <property type="project" value="UniProtKB-KW"/>
</dbReference>